<dbReference type="Gene3D" id="3.20.20.450">
    <property type="entry name" value="EAL domain"/>
    <property type="match status" value="1"/>
</dbReference>
<feature type="domain" description="PAC" evidence="2">
    <location>
        <begin position="89"/>
        <end position="141"/>
    </location>
</feature>
<evidence type="ECO:0000259" key="4">
    <source>
        <dbReference type="PROSITE" id="PS50887"/>
    </source>
</evidence>
<dbReference type="SMART" id="SM00091">
    <property type="entry name" value="PAS"/>
    <property type="match status" value="1"/>
</dbReference>
<dbReference type="InterPro" id="IPR000160">
    <property type="entry name" value="GGDEF_dom"/>
</dbReference>
<feature type="domain" description="EAL" evidence="3">
    <location>
        <begin position="327"/>
        <end position="574"/>
    </location>
</feature>
<dbReference type="EMBL" id="CADCVS010000278">
    <property type="protein sequence ID" value="CAA9504521.1"/>
    <property type="molecule type" value="Genomic_DNA"/>
</dbReference>
<dbReference type="InterPro" id="IPR035965">
    <property type="entry name" value="PAS-like_dom_sf"/>
</dbReference>
<dbReference type="InterPro" id="IPR019278">
    <property type="entry name" value="DICT_dom"/>
</dbReference>
<dbReference type="Pfam" id="PF13426">
    <property type="entry name" value="PAS_9"/>
    <property type="match status" value="1"/>
</dbReference>
<dbReference type="CDD" id="cd01949">
    <property type="entry name" value="GGDEF"/>
    <property type="match status" value="1"/>
</dbReference>
<dbReference type="InterPro" id="IPR035919">
    <property type="entry name" value="EAL_sf"/>
</dbReference>
<evidence type="ECO:0000259" key="1">
    <source>
        <dbReference type="PROSITE" id="PS50112"/>
    </source>
</evidence>
<dbReference type="SUPFAM" id="SSF55785">
    <property type="entry name" value="PYP-like sensor domain (PAS domain)"/>
    <property type="match status" value="1"/>
</dbReference>
<gene>
    <name evidence="5" type="ORF">AVDCRST_MAG30-2119</name>
</gene>
<evidence type="ECO:0000313" key="5">
    <source>
        <dbReference type="EMBL" id="CAA9504521.1"/>
    </source>
</evidence>
<dbReference type="SUPFAM" id="SSF55073">
    <property type="entry name" value="Nucleotide cyclase"/>
    <property type="match status" value="1"/>
</dbReference>
<dbReference type="InterPro" id="IPR000014">
    <property type="entry name" value="PAS"/>
</dbReference>
<evidence type="ECO:0000259" key="2">
    <source>
        <dbReference type="PROSITE" id="PS50113"/>
    </source>
</evidence>
<dbReference type="PROSITE" id="PS50112">
    <property type="entry name" value="PAS"/>
    <property type="match status" value="1"/>
</dbReference>
<dbReference type="InterPro" id="IPR029787">
    <property type="entry name" value="Nucleotide_cyclase"/>
</dbReference>
<reference evidence="5" key="1">
    <citation type="submission" date="2020-02" db="EMBL/GenBank/DDBJ databases">
        <authorList>
            <person name="Meier V. D."/>
        </authorList>
    </citation>
    <scope>NUCLEOTIDE SEQUENCE</scope>
    <source>
        <strain evidence="5">AVDCRST_MAG30</strain>
    </source>
</reference>
<accession>A0A6J4ST16</accession>
<dbReference type="CDD" id="cd00130">
    <property type="entry name" value="PAS"/>
    <property type="match status" value="1"/>
</dbReference>
<dbReference type="Gene3D" id="3.30.450.20">
    <property type="entry name" value="PAS domain"/>
    <property type="match status" value="1"/>
</dbReference>
<dbReference type="NCBIfam" id="TIGR00229">
    <property type="entry name" value="sensory_box"/>
    <property type="match status" value="1"/>
</dbReference>
<dbReference type="Gene3D" id="3.30.70.270">
    <property type="match status" value="1"/>
</dbReference>
<feature type="domain" description="GGDEF" evidence="4">
    <location>
        <begin position="173"/>
        <end position="308"/>
    </location>
</feature>
<dbReference type="PANTHER" id="PTHR44757:SF2">
    <property type="entry name" value="BIOFILM ARCHITECTURE MAINTENANCE PROTEIN MBAA"/>
    <property type="match status" value="1"/>
</dbReference>
<feature type="domain" description="PAS" evidence="1">
    <location>
        <begin position="13"/>
        <end position="86"/>
    </location>
</feature>
<dbReference type="NCBIfam" id="TIGR00254">
    <property type="entry name" value="GGDEF"/>
    <property type="match status" value="1"/>
</dbReference>
<dbReference type="SMART" id="SM00086">
    <property type="entry name" value="PAC"/>
    <property type="match status" value="1"/>
</dbReference>
<dbReference type="PROSITE" id="PS50113">
    <property type="entry name" value="PAC"/>
    <property type="match status" value="1"/>
</dbReference>
<dbReference type="InterPro" id="IPR000700">
    <property type="entry name" value="PAS-assoc_C"/>
</dbReference>
<dbReference type="Pfam" id="PF00990">
    <property type="entry name" value="GGDEF"/>
    <property type="match status" value="1"/>
</dbReference>
<name>A0A6J4ST16_9ACTN</name>
<dbReference type="SMART" id="SM00052">
    <property type="entry name" value="EAL"/>
    <property type="match status" value="1"/>
</dbReference>
<proteinExistence type="predicted"/>
<dbReference type="SMART" id="SM00267">
    <property type="entry name" value="GGDEF"/>
    <property type="match status" value="1"/>
</dbReference>
<dbReference type="AlphaFoldDB" id="A0A6J4ST16"/>
<dbReference type="SUPFAM" id="SSF141868">
    <property type="entry name" value="EAL domain-like"/>
    <property type="match status" value="1"/>
</dbReference>
<sequence>MHDLLSPSSDPLSAALAHRALDAAVTGIVIVDMTRPHRPMTYVNPAFERITGYRTEEVLGRNCRILQGEETDPAAVAEFSEALRRGEACRVTLRNYRADGTPFWNEVSLAPVRSADGIVTEYIGIQNDVTERVEAESRVQYLAFHDGLTGLANRHALQAALSAATDSARRRGTGLALLYVDLDDFKRINDSLGHAAGDELLGQVAGRLRELVRPGDVLARQGGDEFLILLDDLGRDAEALAGGVAARLIAALRKPFKLAGAQAQVGASVGVSLLPRDAADATTLLQHADAAMYRAKSRDGSRWALYGAPVEAGPAPHVPPPAPVARPSAPATSLDEILAGDTLRSVYQPLVELDTGEVVGYEALARGPEGTPFERPDRLFAAARSEGRLGELDWACRAAAVRGALEGGLPAPLRLFVNMEPEALGVPCPEHLRDLWARASELDVVVEVTERALTSRPADLLHSLEAFRELGWSVALDDVGADSRSLALMNLLHPDVIKLDLRLIHARPDQDIAEIVTAVNAYAERTGAVVLAEGLETDEHLAAAHAVGATHGQGWRFGRPGPLPAVSGDAPRALPVVPRPARAAGTTPFEVVGQLLPIRRATKPLLLQMTWHLERQARELGETALLLSAFQTAERFTPRTRERYAVLAERLAFVAGFGVGLDAEPAPGVRGATLGEDDALKDEWSVVVIAPHFAGALVAVDLGDEGPDAERRFDYALTYDRDLVMTAASSLMRRVQPLA</sequence>
<organism evidence="5">
    <name type="scientific">uncultured Solirubrobacteraceae bacterium</name>
    <dbReference type="NCBI Taxonomy" id="1162706"/>
    <lineage>
        <taxon>Bacteria</taxon>
        <taxon>Bacillati</taxon>
        <taxon>Actinomycetota</taxon>
        <taxon>Thermoleophilia</taxon>
        <taxon>Solirubrobacterales</taxon>
        <taxon>Solirubrobacteraceae</taxon>
        <taxon>environmental samples</taxon>
    </lineage>
</organism>
<protein>
    <submittedName>
        <fullName evidence="5">Diguanylate cyclase/phosphodiesterase (GGDEF &amp; EAL domains) with PAS/PAC sensor(S)</fullName>
    </submittedName>
</protein>
<dbReference type="InterPro" id="IPR052155">
    <property type="entry name" value="Biofilm_reg_signaling"/>
</dbReference>
<dbReference type="InterPro" id="IPR043128">
    <property type="entry name" value="Rev_trsase/Diguanyl_cyclase"/>
</dbReference>
<dbReference type="Pfam" id="PF00563">
    <property type="entry name" value="EAL"/>
    <property type="match status" value="1"/>
</dbReference>
<evidence type="ECO:0000259" key="3">
    <source>
        <dbReference type="PROSITE" id="PS50883"/>
    </source>
</evidence>
<dbReference type="PANTHER" id="PTHR44757">
    <property type="entry name" value="DIGUANYLATE CYCLASE DGCP"/>
    <property type="match status" value="1"/>
</dbReference>
<dbReference type="PROSITE" id="PS50883">
    <property type="entry name" value="EAL"/>
    <property type="match status" value="1"/>
</dbReference>
<dbReference type="PROSITE" id="PS50887">
    <property type="entry name" value="GGDEF"/>
    <property type="match status" value="1"/>
</dbReference>
<dbReference type="CDD" id="cd01948">
    <property type="entry name" value="EAL"/>
    <property type="match status" value="1"/>
</dbReference>
<dbReference type="InterPro" id="IPR001633">
    <property type="entry name" value="EAL_dom"/>
</dbReference>
<dbReference type="Pfam" id="PF10069">
    <property type="entry name" value="DICT"/>
    <property type="match status" value="1"/>
</dbReference>
<dbReference type="InterPro" id="IPR001610">
    <property type="entry name" value="PAC"/>
</dbReference>